<dbReference type="Proteomes" id="UP001203665">
    <property type="component" value="Unassembled WGS sequence"/>
</dbReference>
<keyword evidence="5" id="KW-0805">Transcription regulation</keyword>
<evidence type="ECO:0000256" key="4">
    <source>
        <dbReference type="ARBA" id="ARBA00023012"/>
    </source>
</evidence>
<dbReference type="SMART" id="SM00342">
    <property type="entry name" value="HTH_ARAC"/>
    <property type="match status" value="1"/>
</dbReference>
<dbReference type="InterPro" id="IPR011006">
    <property type="entry name" value="CheY-like_superfamily"/>
</dbReference>
<dbReference type="PROSITE" id="PS50110">
    <property type="entry name" value="RESPONSE_REGULATORY"/>
    <property type="match status" value="1"/>
</dbReference>
<keyword evidence="6" id="KW-0238">DNA-binding</keyword>
<evidence type="ECO:0000313" key="11">
    <source>
        <dbReference type="EMBL" id="MCM2675361.1"/>
    </source>
</evidence>
<keyword evidence="12" id="KW-1185">Reference proteome</keyword>
<dbReference type="RefSeq" id="WP_251605931.1">
    <property type="nucleotide sequence ID" value="NZ_JAMQJY010000001.1"/>
</dbReference>
<dbReference type="SMART" id="SM00448">
    <property type="entry name" value="REC"/>
    <property type="match status" value="1"/>
</dbReference>
<dbReference type="Gene3D" id="1.10.10.60">
    <property type="entry name" value="Homeodomain-like"/>
    <property type="match status" value="2"/>
</dbReference>
<evidence type="ECO:0000256" key="8">
    <source>
        <dbReference type="PROSITE-ProRule" id="PRU00169"/>
    </source>
</evidence>
<dbReference type="PANTHER" id="PTHR42713:SF3">
    <property type="entry name" value="TRANSCRIPTIONAL REGULATORY PROTEIN HPTR"/>
    <property type="match status" value="1"/>
</dbReference>
<proteinExistence type="predicted"/>
<evidence type="ECO:0000256" key="3">
    <source>
        <dbReference type="ARBA" id="ARBA00022553"/>
    </source>
</evidence>
<dbReference type="InterPro" id="IPR018060">
    <property type="entry name" value="HTH_AraC"/>
</dbReference>
<sequence length="534" mass="61810">MYSVLLVDDEVNILEGIAALVNWNSCGAELIGKAGNGIAALEQIHQKHPDIVITDIKMPGLTGIELIKKAHQEYPQIKWIILSGHDEFDYAQTAMEHEVKHYLLKPSNETKIEEALSQITSHLDKQKQDENFVINMKEKLNEILPKARTQVLKEVLSDNTFGSQEWEHFQHLFGSDDIVAPLKLIVFMIDEPIDSSVTYRSDEFEHFYALKEIATSELKRTQSVLLSTTIGEKVVILIESCPDQELISILKEVKQHFYYFYQLSFTSAVSSENTVIHLRQLYREALQGLAERFYLEEGGIISTGLIDKQPFRFDELQFNHEELLVFIRSGNQNEVNQYLNHYFSYVTEKKYDVSIVKAHSLELYTSIIRQASNELMNELFTEIVYFQRLDSFKQMEDFIKEAAQKVVNENYTSTKKHLSTTIHNLCEYVNSYYSDSELSLTQLSNDVFYMNPDYLGKLFKKEIGEKFSHYLMKLRITKAIDLICESEHARVADIAEMVGFGSNPRYFSQVFKKQTGYTPREYKENDCLDGSRNK</sequence>
<feature type="domain" description="HTH araC/xylS-type" evidence="9">
    <location>
        <begin position="423"/>
        <end position="525"/>
    </location>
</feature>
<evidence type="ECO:0000256" key="6">
    <source>
        <dbReference type="ARBA" id="ARBA00023125"/>
    </source>
</evidence>
<dbReference type="Pfam" id="PF12833">
    <property type="entry name" value="HTH_18"/>
    <property type="match status" value="1"/>
</dbReference>
<keyword evidence="3 8" id="KW-0597">Phosphoprotein</keyword>
<evidence type="ECO:0000259" key="9">
    <source>
        <dbReference type="PROSITE" id="PS01124"/>
    </source>
</evidence>
<accession>A0ABT0XHH5</accession>
<organism evidence="11 12">
    <name type="scientific">Alkalicoccobacillus plakortidis</name>
    <dbReference type="NCBI Taxonomy" id="444060"/>
    <lineage>
        <taxon>Bacteria</taxon>
        <taxon>Bacillati</taxon>
        <taxon>Bacillota</taxon>
        <taxon>Bacilli</taxon>
        <taxon>Bacillales</taxon>
        <taxon>Bacillaceae</taxon>
        <taxon>Alkalicoccobacillus</taxon>
    </lineage>
</organism>
<feature type="domain" description="Response regulatory" evidence="10">
    <location>
        <begin position="3"/>
        <end position="120"/>
    </location>
</feature>
<feature type="modified residue" description="4-aspartylphosphate" evidence="8">
    <location>
        <position position="55"/>
    </location>
</feature>
<dbReference type="PANTHER" id="PTHR42713">
    <property type="entry name" value="HISTIDINE KINASE-RELATED"/>
    <property type="match status" value="1"/>
</dbReference>
<comment type="caution">
    <text evidence="11">The sequence shown here is derived from an EMBL/GenBank/DDBJ whole genome shotgun (WGS) entry which is preliminary data.</text>
</comment>
<dbReference type="InterPro" id="IPR009057">
    <property type="entry name" value="Homeodomain-like_sf"/>
</dbReference>
<dbReference type="Pfam" id="PF00072">
    <property type="entry name" value="Response_reg"/>
    <property type="match status" value="1"/>
</dbReference>
<comment type="subcellular location">
    <subcellularLocation>
        <location evidence="1">Cytoplasm</location>
    </subcellularLocation>
</comment>
<reference evidence="11" key="1">
    <citation type="submission" date="2022-06" db="EMBL/GenBank/DDBJ databases">
        <title>Alkalicoccobacillus porphyridii sp. nov., isolated from a marine red alga, Porphyridium purpureum and reclassification of Shouchella plakortidis and Shouchella gibsonii as Alkalicoccobacillus plakortidis comb. nov. and Alkalicoccobacillus gibsonii comb. nov.</title>
        <authorList>
            <person name="Kim K.H."/>
            <person name="Lee J.K."/>
            <person name="Han D.M."/>
            <person name="Baek J.H."/>
            <person name="Jeon C.O."/>
        </authorList>
    </citation>
    <scope>NUCLEOTIDE SEQUENCE</scope>
    <source>
        <strain evidence="11">DSM 19153</strain>
    </source>
</reference>
<protein>
    <submittedName>
        <fullName evidence="11">Response regulator</fullName>
    </submittedName>
</protein>
<dbReference type="Gene3D" id="3.40.50.2300">
    <property type="match status" value="1"/>
</dbReference>
<gene>
    <name evidence="11" type="ORF">NDM98_07565</name>
</gene>
<dbReference type="CDD" id="cd17536">
    <property type="entry name" value="REC_YesN-like"/>
    <property type="match status" value="1"/>
</dbReference>
<name>A0ABT0XHH5_9BACI</name>
<evidence type="ECO:0000313" key="12">
    <source>
        <dbReference type="Proteomes" id="UP001203665"/>
    </source>
</evidence>
<evidence type="ECO:0000256" key="5">
    <source>
        <dbReference type="ARBA" id="ARBA00023015"/>
    </source>
</evidence>
<keyword evidence="4" id="KW-0902">Two-component regulatory system</keyword>
<dbReference type="InterPro" id="IPR051552">
    <property type="entry name" value="HptR"/>
</dbReference>
<evidence type="ECO:0000259" key="10">
    <source>
        <dbReference type="PROSITE" id="PS50110"/>
    </source>
</evidence>
<keyword evidence="7" id="KW-0804">Transcription</keyword>
<dbReference type="EMBL" id="JAMQJY010000001">
    <property type="protein sequence ID" value="MCM2675361.1"/>
    <property type="molecule type" value="Genomic_DNA"/>
</dbReference>
<evidence type="ECO:0000256" key="1">
    <source>
        <dbReference type="ARBA" id="ARBA00004496"/>
    </source>
</evidence>
<evidence type="ECO:0000256" key="2">
    <source>
        <dbReference type="ARBA" id="ARBA00022490"/>
    </source>
</evidence>
<keyword evidence="2" id="KW-0963">Cytoplasm</keyword>
<dbReference type="SUPFAM" id="SSF46689">
    <property type="entry name" value="Homeodomain-like"/>
    <property type="match status" value="1"/>
</dbReference>
<dbReference type="PROSITE" id="PS01124">
    <property type="entry name" value="HTH_ARAC_FAMILY_2"/>
    <property type="match status" value="1"/>
</dbReference>
<evidence type="ECO:0000256" key="7">
    <source>
        <dbReference type="ARBA" id="ARBA00023163"/>
    </source>
</evidence>
<dbReference type="SUPFAM" id="SSF52172">
    <property type="entry name" value="CheY-like"/>
    <property type="match status" value="1"/>
</dbReference>
<dbReference type="InterPro" id="IPR001789">
    <property type="entry name" value="Sig_transdc_resp-reg_receiver"/>
</dbReference>